<comment type="cofactor">
    <cofactor evidence="3">
        <name>FAD</name>
        <dbReference type="ChEBI" id="CHEBI:57692"/>
    </cofactor>
    <text evidence="3">Binds 1 FAD per subunit.</text>
</comment>
<keyword evidence="2 3" id="KW-0274">FAD</keyword>
<evidence type="ECO:0000259" key="4">
    <source>
        <dbReference type="Pfam" id="PF03441"/>
    </source>
</evidence>
<dbReference type="PANTHER" id="PTHR11455:SF9">
    <property type="entry name" value="CRYPTOCHROME CIRCADIAN CLOCK 5 ISOFORM X1"/>
    <property type="match status" value="1"/>
</dbReference>
<keyword evidence="6" id="KW-1185">Reference proteome</keyword>
<dbReference type="Gene3D" id="1.25.40.80">
    <property type="match status" value="1"/>
</dbReference>
<sequence>MIFGASRAKAVDQLNNFIEQNLTDYSKLRNFDFGPDNRSNISCLSPYITHGIINELEVIDKSLKKFSFVKNEKFIQEVMWRVYWKGWLELRPNVWSDYLVELGKVKDEFKNNQSYLDAIEGKTNIDCFNQWVIELKENNYLHNHTRMWFASIWIFTLELPWQLGAEFFMQHLYDGDAASNTLGWRWVAGIQTKGKHYLASEWNINKFTNNRFKNIKLNENANPISSDKIYSVTNKSFENSEIYEDKTLLIFENNMTFEFSDFKEHKFKKILLVSNDTNRTIKLSEKVLKFKANLLEDQKIRIEEKSINCETVNINNLKNITEDVYAIYPTVGENLDFIQNNQLKNIKFLYRKLDQFSWQYCNKGFFNFKNYIPKIIANFN</sequence>
<dbReference type="Pfam" id="PF03441">
    <property type="entry name" value="FAD_binding_7"/>
    <property type="match status" value="1"/>
</dbReference>
<dbReference type="RefSeq" id="WP_168606967.1">
    <property type="nucleotide sequence ID" value="NZ_CP038852.1"/>
</dbReference>
<organism evidence="5 6">
    <name type="scientific">Candidatus Pelagibacter giovannonii</name>
    <dbReference type="NCBI Taxonomy" id="2563896"/>
    <lineage>
        <taxon>Bacteria</taxon>
        <taxon>Pseudomonadati</taxon>
        <taxon>Pseudomonadota</taxon>
        <taxon>Alphaproteobacteria</taxon>
        <taxon>Candidatus Pelagibacterales</taxon>
        <taxon>Candidatus Pelagibacteraceae</taxon>
        <taxon>Candidatus Pelagibacter</taxon>
    </lineage>
</organism>
<dbReference type="GO" id="GO:0071949">
    <property type="term" value="F:FAD binding"/>
    <property type="evidence" value="ECO:0007669"/>
    <property type="project" value="TreeGrafter"/>
</dbReference>
<protein>
    <submittedName>
        <fullName evidence="5">DNA photolyase</fullName>
    </submittedName>
</protein>
<dbReference type="GO" id="GO:0003904">
    <property type="term" value="F:deoxyribodipyrimidine photo-lyase activity"/>
    <property type="evidence" value="ECO:0007669"/>
    <property type="project" value="TreeGrafter"/>
</dbReference>
<feature type="binding site" evidence="3">
    <location>
        <position position="25"/>
    </location>
    <ligand>
        <name>FAD</name>
        <dbReference type="ChEBI" id="CHEBI:57692"/>
    </ligand>
</feature>
<dbReference type="KEGG" id="peg:E5R92_04835"/>
<reference evidence="5 6" key="1">
    <citation type="journal article" date="2020" name="Nat. Microbiol.">
        <title>Lysogenic host-virus interactions in SAR11 marine bacteria.</title>
        <authorList>
            <person name="Morris R.M."/>
            <person name="Cain K.R."/>
            <person name="Hvorecny K.L."/>
            <person name="Kollman J.M."/>
        </authorList>
    </citation>
    <scope>NUCLEOTIDE SEQUENCE [LARGE SCALE GENOMIC DNA]</scope>
    <source>
        <strain evidence="5 6">NP1</strain>
    </source>
</reference>
<name>A0A6H1Q419_9PROT</name>
<feature type="domain" description="Cryptochrome/DNA photolyase FAD-binding" evidence="4">
    <location>
        <begin position="74"/>
        <end position="198"/>
    </location>
</feature>
<dbReference type="InterPro" id="IPR036134">
    <property type="entry name" value="Crypto/Photolyase_FAD-like_sf"/>
</dbReference>
<dbReference type="Proteomes" id="UP000501094">
    <property type="component" value="Chromosome"/>
</dbReference>
<dbReference type="SUPFAM" id="SSF48173">
    <property type="entry name" value="Cryptochrome/photolyase FAD-binding domain"/>
    <property type="match status" value="1"/>
</dbReference>
<dbReference type="PANTHER" id="PTHR11455">
    <property type="entry name" value="CRYPTOCHROME"/>
    <property type="match status" value="1"/>
</dbReference>
<evidence type="ECO:0000256" key="2">
    <source>
        <dbReference type="ARBA" id="ARBA00022827"/>
    </source>
</evidence>
<gene>
    <name evidence="5" type="ORF">E5R92_04835</name>
</gene>
<dbReference type="Gene3D" id="1.10.579.10">
    <property type="entry name" value="DNA Cyclobutane Dipyrimidine Photolyase, subunit A, domain 3"/>
    <property type="match status" value="1"/>
</dbReference>
<accession>A0A6H1Q419</accession>
<dbReference type="GO" id="GO:0003677">
    <property type="term" value="F:DNA binding"/>
    <property type="evidence" value="ECO:0007669"/>
    <property type="project" value="TreeGrafter"/>
</dbReference>
<keyword evidence="5" id="KW-0456">Lyase</keyword>
<feature type="binding site" evidence="3">
    <location>
        <begin position="174"/>
        <end position="176"/>
    </location>
    <ligand>
        <name>FAD</name>
        <dbReference type="ChEBI" id="CHEBI:57692"/>
    </ligand>
</feature>
<evidence type="ECO:0000256" key="1">
    <source>
        <dbReference type="ARBA" id="ARBA00022630"/>
    </source>
</evidence>
<dbReference type="InterPro" id="IPR005101">
    <property type="entry name" value="Cryptochr/Photolyase_FAD-bd"/>
</dbReference>
<evidence type="ECO:0000313" key="6">
    <source>
        <dbReference type="Proteomes" id="UP000501094"/>
    </source>
</evidence>
<dbReference type="AlphaFoldDB" id="A0A6H1Q419"/>
<dbReference type="EMBL" id="CP038852">
    <property type="protein sequence ID" value="QIZ21103.1"/>
    <property type="molecule type" value="Genomic_DNA"/>
</dbReference>
<dbReference type="InterPro" id="IPR002081">
    <property type="entry name" value="Cryptochrome/DNA_photolyase_1"/>
</dbReference>
<proteinExistence type="predicted"/>
<keyword evidence="1 3" id="KW-0285">Flavoprotein</keyword>
<evidence type="ECO:0000256" key="3">
    <source>
        <dbReference type="PIRSR" id="PIRSR602081-1"/>
    </source>
</evidence>
<evidence type="ECO:0000313" key="5">
    <source>
        <dbReference type="EMBL" id="QIZ21103.1"/>
    </source>
</evidence>
<feature type="binding site" evidence="3">
    <location>
        <position position="74"/>
    </location>
    <ligand>
        <name>FAD</name>
        <dbReference type="ChEBI" id="CHEBI:57692"/>
    </ligand>
</feature>